<dbReference type="Pfam" id="PF07963">
    <property type="entry name" value="N_methyl"/>
    <property type="match status" value="1"/>
</dbReference>
<reference evidence="1" key="1">
    <citation type="journal article" date="2014" name="Front. Microbiol.">
        <title>High frequency of phylogenetically diverse reductive dehalogenase-homologous genes in deep subseafloor sedimentary metagenomes.</title>
        <authorList>
            <person name="Kawai M."/>
            <person name="Futagami T."/>
            <person name="Toyoda A."/>
            <person name="Takaki Y."/>
            <person name="Nishi S."/>
            <person name="Hori S."/>
            <person name="Arai W."/>
            <person name="Tsubouchi T."/>
            <person name="Morono Y."/>
            <person name="Uchiyama I."/>
            <person name="Ito T."/>
            <person name="Fujiyama A."/>
            <person name="Inagaki F."/>
            <person name="Takami H."/>
        </authorList>
    </citation>
    <scope>NUCLEOTIDE SEQUENCE</scope>
    <source>
        <strain evidence="1">Expedition CK06-06</strain>
    </source>
</reference>
<organism evidence="1">
    <name type="scientific">marine sediment metagenome</name>
    <dbReference type="NCBI Taxonomy" id="412755"/>
    <lineage>
        <taxon>unclassified sequences</taxon>
        <taxon>metagenomes</taxon>
        <taxon>ecological metagenomes</taxon>
    </lineage>
</organism>
<evidence type="ECO:0008006" key="2">
    <source>
        <dbReference type="Google" id="ProtNLM"/>
    </source>
</evidence>
<dbReference type="InterPro" id="IPR045584">
    <property type="entry name" value="Pilin-like"/>
</dbReference>
<name>X1KAL3_9ZZZZ</name>
<proteinExistence type="predicted"/>
<accession>X1KAL3</accession>
<evidence type="ECO:0000313" key="1">
    <source>
        <dbReference type="EMBL" id="GAH79108.1"/>
    </source>
</evidence>
<dbReference type="EMBL" id="BARU01039256">
    <property type="protein sequence ID" value="GAH79108.1"/>
    <property type="molecule type" value="Genomic_DNA"/>
</dbReference>
<feature type="non-terminal residue" evidence="1">
    <location>
        <position position="126"/>
    </location>
</feature>
<dbReference type="NCBIfam" id="TIGR02532">
    <property type="entry name" value="IV_pilin_GFxxxE"/>
    <property type="match status" value="1"/>
</dbReference>
<protein>
    <recommendedName>
        <fullName evidence="2">Prepilin-type N-terminal cleavage/methylation domain-containing protein</fullName>
    </recommendedName>
</protein>
<sequence length="126" mass="13706">MGFTLVEILVAVAIIAAILSMVYGSYFATSKSAQACKTRIALSQQGRKVLGQMARQIRCSYVGSVKEYKYPTRPVSRQREKIPENVISYFNGDVDGPGGEILHLVTTNSILGGQAPADGLFEVTYK</sequence>
<dbReference type="AlphaFoldDB" id="X1KAL3"/>
<gene>
    <name evidence="1" type="ORF">S03H2_60870</name>
</gene>
<dbReference type="SUPFAM" id="SSF54523">
    <property type="entry name" value="Pili subunits"/>
    <property type="match status" value="1"/>
</dbReference>
<comment type="caution">
    <text evidence="1">The sequence shown here is derived from an EMBL/GenBank/DDBJ whole genome shotgun (WGS) entry which is preliminary data.</text>
</comment>
<dbReference type="InterPro" id="IPR012902">
    <property type="entry name" value="N_methyl_site"/>
</dbReference>